<keyword evidence="3" id="KW-1185">Reference proteome</keyword>
<feature type="transmembrane region" description="Helical" evidence="1">
    <location>
        <begin position="77"/>
        <end position="97"/>
    </location>
</feature>
<keyword evidence="1" id="KW-1133">Transmembrane helix</keyword>
<dbReference type="AlphaFoldDB" id="A0A1I0N5G8"/>
<evidence type="ECO:0000256" key="1">
    <source>
        <dbReference type="SAM" id="Phobius"/>
    </source>
</evidence>
<dbReference type="RefSeq" id="WP_089667916.1">
    <property type="nucleotide sequence ID" value="NZ_FOJA01000001.1"/>
</dbReference>
<accession>A0A1I0N5G8</accession>
<evidence type="ECO:0000313" key="3">
    <source>
        <dbReference type="Proteomes" id="UP000198518"/>
    </source>
</evidence>
<protein>
    <submittedName>
        <fullName evidence="2">Uncharacterized protein</fullName>
    </submittedName>
</protein>
<evidence type="ECO:0000313" key="2">
    <source>
        <dbReference type="EMBL" id="SEV96107.1"/>
    </source>
</evidence>
<reference evidence="2 3" key="1">
    <citation type="submission" date="2016-10" db="EMBL/GenBank/DDBJ databases">
        <authorList>
            <person name="de Groot N.N."/>
        </authorList>
    </citation>
    <scope>NUCLEOTIDE SEQUENCE [LARGE SCALE GENOMIC DNA]</scope>
    <source>
        <strain evidence="2 3">CGMCC 1.5337</strain>
    </source>
</reference>
<organism evidence="2 3">
    <name type="scientific">Halobacterium jilantaiense</name>
    <dbReference type="NCBI Taxonomy" id="355548"/>
    <lineage>
        <taxon>Archaea</taxon>
        <taxon>Methanobacteriati</taxon>
        <taxon>Methanobacteriota</taxon>
        <taxon>Stenosarchaea group</taxon>
        <taxon>Halobacteria</taxon>
        <taxon>Halobacteriales</taxon>
        <taxon>Halobacteriaceae</taxon>
        <taxon>Halobacterium</taxon>
    </lineage>
</organism>
<keyword evidence="1" id="KW-0812">Transmembrane</keyword>
<dbReference type="STRING" id="355548.SAMN04487945_0608"/>
<feature type="transmembrane region" description="Helical" evidence="1">
    <location>
        <begin position="18"/>
        <end position="40"/>
    </location>
</feature>
<gene>
    <name evidence="2" type="ORF">SAMN04487945_0608</name>
</gene>
<name>A0A1I0N5G8_9EURY</name>
<keyword evidence="1" id="KW-0472">Membrane</keyword>
<sequence length="135" mass="13836">MATESAQPSLRDIGHRRLILLAGALWGAVPALTFGVGALGDANPDQAMLAAGAAMTVTLAALFELDSRALAEHGTGVELAWSYALLAPISVVAFQFIGPALLLIPGLGVLGVLVGPPAAALVYVWQRGREASVPR</sequence>
<proteinExistence type="predicted"/>
<dbReference type="OrthoDB" id="351128at2157"/>
<feature type="transmembrane region" description="Helical" evidence="1">
    <location>
        <begin position="46"/>
        <end position="65"/>
    </location>
</feature>
<feature type="transmembrane region" description="Helical" evidence="1">
    <location>
        <begin position="103"/>
        <end position="125"/>
    </location>
</feature>
<dbReference type="EMBL" id="FOJA01000001">
    <property type="protein sequence ID" value="SEV96107.1"/>
    <property type="molecule type" value="Genomic_DNA"/>
</dbReference>
<dbReference type="Proteomes" id="UP000198518">
    <property type="component" value="Unassembled WGS sequence"/>
</dbReference>